<feature type="non-terminal residue" evidence="1">
    <location>
        <position position="57"/>
    </location>
</feature>
<sequence>MECYKEACCRSINYKKTSTFQNEPNCEILHNVVHNSSENALMKTSSFDYVYLLDPEK</sequence>
<dbReference type="EMBL" id="CACRXK020011201">
    <property type="protein sequence ID" value="CAB4020951.1"/>
    <property type="molecule type" value="Genomic_DNA"/>
</dbReference>
<name>A0A6S7JY98_PARCT</name>
<reference evidence="1" key="1">
    <citation type="submission" date="2020-04" db="EMBL/GenBank/DDBJ databases">
        <authorList>
            <person name="Alioto T."/>
            <person name="Alioto T."/>
            <person name="Gomez Garrido J."/>
        </authorList>
    </citation>
    <scope>NUCLEOTIDE SEQUENCE</scope>
    <source>
        <strain evidence="1">A484AB</strain>
    </source>
</reference>
<dbReference type="OrthoDB" id="9990035at2759"/>
<dbReference type="AlphaFoldDB" id="A0A6S7JY98"/>
<proteinExistence type="predicted"/>
<evidence type="ECO:0000313" key="2">
    <source>
        <dbReference type="Proteomes" id="UP001152795"/>
    </source>
</evidence>
<accession>A0A6S7JY98</accession>
<protein>
    <submittedName>
        <fullName evidence="1">Uncharacterized protein</fullName>
    </submittedName>
</protein>
<organism evidence="1 2">
    <name type="scientific">Paramuricea clavata</name>
    <name type="common">Red gorgonian</name>
    <name type="synonym">Violescent sea-whip</name>
    <dbReference type="NCBI Taxonomy" id="317549"/>
    <lineage>
        <taxon>Eukaryota</taxon>
        <taxon>Metazoa</taxon>
        <taxon>Cnidaria</taxon>
        <taxon>Anthozoa</taxon>
        <taxon>Octocorallia</taxon>
        <taxon>Malacalcyonacea</taxon>
        <taxon>Plexauridae</taxon>
        <taxon>Paramuricea</taxon>
    </lineage>
</organism>
<dbReference type="Proteomes" id="UP001152795">
    <property type="component" value="Unassembled WGS sequence"/>
</dbReference>
<keyword evidence="2" id="KW-1185">Reference proteome</keyword>
<gene>
    <name evidence="1" type="ORF">PACLA_8A011056</name>
</gene>
<evidence type="ECO:0000313" key="1">
    <source>
        <dbReference type="EMBL" id="CAB4020951.1"/>
    </source>
</evidence>
<comment type="caution">
    <text evidence="1">The sequence shown here is derived from an EMBL/GenBank/DDBJ whole genome shotgun (WGS) entry which is preliminary data.</text>
</comment>